<feature type="compositionally biased region" description="Low complexity" evidence="1">
    <location>
        <begin position="68"/>
        <end position="88"/>
    </location>
</feature>
<dbReference type="VEuPathDB" id="FungiDB:I7I52_08144"/>
<organism evidence="2 3">
    <name type="scientific">Ajellomyces capsulatus</name>
    <name type="common">Darling's disease fungus</name>
    <name type="synonym">Histoplasma capsulatum</name>
    <dbReference type="NCBI Taxonomy" id="5037"/>
    <lineage>
        <taxon>Eukaryota</taxon>
        <taxon>Fungi</taxon>
        <taxon>Dikarya</taxon>
        <taxon>Ascomycota</taxon>
        <taxon>Pezizomycotina</taxon>
        <taxon>Eurotiomycetes</taxon>
        <taxon>Eurotiomycetidae</taxon>
        <taxon>Onygenales</taxon>
        <taxon>Ajellomycetaceae</taxon>
        <taxon>Histoplasma</taxon>
    </lineage>
</organism>
<dbReference type="EMBL" id="JAEVHI010000005">
    <property type="protein sequence ID" value="KAG5290964.1"/>
    <property type="molecule type" value="Genomic_DNA"/>
</dbReference>
<feature type="compositionally biased region" description="Low complexity" evidence="1">
    <location>
        <begin position="19"/>
        <end position="29"/>
    </location>
</feature>
<sequence>MPVSTRSTNREETPENQITPGTFPTPITTRRPRYQAPEREEMADQQDEAAILRHRIAQLDDELRQMRAASTPAASTPAAGTPAAATAAHDGNELSPDLAAHLRDQGDTPALSRVLQEFRERVKYLQKPGLLKSASDYPIWKEEILLAIKQSRTEDILTTKPLENASKDMKRYWEERNSWLYNLIWSSVSVEAKSLFTIPQDFLDSSALWKAIEVSFSERVEIRRARLSKEFNDITAATYGGSSRSFIERLLAIRVEYIRLGYEVPNFILFDKLLNGLTKGWSSFIKDRMDHAAKDDNTRPLEDNFLELCKDILLRLPLDDKNANAATGYLKDDKNTKDKNTKECNYCNRKGHDEIHCWDKYPEKKPKNLQKASTVEPANVIEEQVF</sequence>
<accession>A0A8H7YEK5</accession>
<protein>
    <submittedName>
        <fullName evidence="2">Uncharacterized protein</fullName>
    </submittedName>
</protein>
<evidence type="ECO:0000313" key="3">
    <source>
        <dbReference type="Proteomes" id="UP000670092"/>
    </source>
</evidence>
<reference evidence="2 3" key="1">
    <citation type="submission" date="2021-01" db="EMBL/GenBank/DDBJ databases">
        <title>Chromosome-level genome assembly of a human fungal pathogen reveals clustering of transcriptionally co-regulated genes.</title>
        <authorList>
            <person name="Voorhies M."/>
            <person name="Cohen S."/>
            <person name="Shea T.P."/>
            <person name="Petrus S."/>
            <person name="Munoz J.F."/>
            <person name="Poplawski S."/>
            <person name="Goldman W.E."/>
            <person name="Michael T."/>
            <person name="Cuomo C.A."/>
            <person name="Sil A."/>
            <person name="Beyhan S."/>
        </authorList>
    </citation>
    <scope>NUCLEOTIDE SEQUENCE [LARGE SCALE GENOMIC DNA]</scope>
    <source>
        <strain evidence="2 3">G184AR</strain>
    </source>
</reference>
<comment type="caution">
    <text evidence="2">The sequence shown here is derived from an EMBL/GenBank/DDBJ whole genome shotgun (WGS) entry which is preliminary data.</text>
</comment>
<evidence type="ECO:0000256" key="1">
    <source>
        <dbReference type="SAM" id="MobiDB-lite"/>
    </source>
</evidence>
<feature type="region of interest" description="Disordered" evidence="1">
    <location>
        <begin position="1"/>
        <end position="45"/>
    </location>
</feature>
<name>A0A8H7YEK5_AJECA</name>
<proteinExistence type="predicted"/>
<evidence type="ECO:0000313" key="2">
    <source>
        <dbReference type="EMBL" id="KAG5290964.1"/>
    </source>
</evidence>
<dbReference type="AlphaFoldDB" id="A0A8H7YEK5"/>
<dbReference type="Proteomes" id="UP000670092">
    <property type="component" value="Unassembled WGS sequence"/>
</dbReference>
<feature type="region of interest" description="Disordered" evidence="1">
    <location>
        <begin position="67"/>
        <end position="89"/>
    </location>
</feature>
<dbReference type="OrthoDB" id="4188387at2759"/>
<gene>
    <name evidence="2" type="ORF">I7I52_08144</name>
</gene>